<dbReference type="PROSITE" id="PS51677">
    <property type="entry name" value="NODB"/>
    <property type="match status" value="1"/>
</dbReference>
<name>A0A6N9TDR6_9ALTE</name>
<organism evidence="4 5">
    <name type="scientific">Alteromonas genovensis</name>
    <dbReference type="NCBI Taxonomy" id="471225"/>
    <lineage>
        <taxon>Bacteria</taxon>
        <taxon>Pseudomonadati</taxon>
        <taxon>Pseudomonadota</taxon>
        <taxon>Gammaproteobacteria</taxon>
        <taxon>Alteromonadales</taxon>
        <taxon>Alteromonadaceae</taxon>
        <taxon>Alteromonas/Salinimonas group</taxon>
        <taxon>Alteromonas</taxon>
    </lineage>
</organism>
<evidence type="ECO:0000256" key="2">
    <source>
        <dbReference type="ARBA" id="ARBA00022729"/>
    </source>
</evidence>
<comment type="subcellular location">
    <subcellularLocation>
        <location evidence="1">Secreted</location>
    </subcellularLocation>
</comment>
<evidence type="ECO:0000256" key="1">
    <source>
        <dbReference type="ARBA" id="ARBA00004613"/>
    </source>
</evidence>
<dbReference type="SUPFAM" id="SSF88713">
    <property type="entry name" value="Glycoside hydrolase/deacetylase"/>
    <property type="match status" value="1"/>
</dbReference>
<dbReference type="Pfam" id="PF01522">
    <property type="entry name" value="Polysacc_deac_1"/>
    <property type="match status" value="1"/>
</dbReference>
<keyword evidence="2" id="KW-0732">Signal</keyword>
<dbReference type="InterPro" id="IPR011330">
    <property type="entry name" value="Glyco_hydro/deAcase_b/a-brl"/>
</dbReference>
<evidence type="ECO:0000313" key="4">
    <source>
        <dbReference type="EMBL" id="NDW15433.1"/>
    </source>
</evidence>
<dbReference type="AlphaFoldDB" id="A0A6N9TDR6"/>
<dbReference type="InterPro" id="IPR051398">
    <property type="entry name" value="Polysacch_Deacetylase"/>
</dbReference>
<feature type="domain" description="NodB homology" evidence="3">
    <location>
        <begin position="104"/>
        <end position="305"/>
    </location>
</feature>
<evidence type="ECO:0000259" key="3">
    <source>
        <dbReference type="PROSITE" id="PS51677"/>
    </source>
</evidence>
<dbReference type="GO" id="GO:0005975">
    <property type="term" value="P:carbohydrate metabolic process"/>
    <property type="evidence" value="ECO:0007669"/>
    <property type="project" value="InterPro"/>
</dbReference>
<reference evidence="4 5" key="1">
    <citation type="submission" date="2020-01" db="EMBL/GenBank/DDBJ databases">
        <title>Genomes of bacteria type strains.</title>
        <authorList>
            <person name="Chen J."/>
            <person name="Zhu S."/>
            <person name="Yang J."/>
        </authorList>
    </citation>
    <scope>NUCLEOTIDE SEQUENCE [LARGE SCALE GENOMIC DNA]</scope>
    <source>
        <strain evidence="4 5">LMG 24078</strain>
    </source>
</reference>
<comment type="caution">
    <text evidence="4">The sequence shown here is derived from an EMBL/GenBank/DDBJ whole genome shotgun (WGS) entry which is preliminary data.</text>
</comment>
<proteinExistence type="predicted"/>
<dbReference type="Proteomes" id="UP000471381">
    <property type="component" value="Unassembled WGS sequence"/>
</dbReference>
<keyword evidence="5" id="KW-1185">Reference proteome</keyword>
<sequence length="371" mass="41129">MLITLNRERKSSFAALGGLRACIALFTLLSFHCVFASEKAPSPTQMTNVAILLYHHVSTQTPSSTSVTPDTFTSHMEYIANNHTVLPLTDIVNAIVEGEPLPKDAVAITFDDGYANILENAHPILKKLDFSYTVFINPDEIGVAPQQLTWEEVKRMQSEGVIFANHTLDHLHMLNDEFTDENWLERVFENVEAAEKKIDSELGVSLKYLAYPFGEYNLALTAKLEENGYVGFGQHSGAVGETSNLLALPRFPAAGPYANLKTLKTKLNSLAMPVVHTTHAEPRVRSNTLSDTVTLTVDEEDVSLNQVNCFYSGNNIKTHVDGEKVSFAIESTLPVGRSRINCTAPSKSMAGRFYWYSMPFFLANDDGRYPD</sequence>
<dbReference type="PANTHER" id="PTHR34216:SF3">
    <property type="entry name" value="POLY-BETA-1,6-N-ACETYL-D-GLUCOSAMINE N-DEACETYLASE"/>
    <property type="match status" value="1"/>
</dbReference>
<dbReference type="CDD" id="cd10973">
    <property type="entry name" value="CE4_DAC_u4_5s"/>
    <property type="match status" value="1"/>
</dbReference>
<accession>A0A6N9TDR6</accession>
<dbReference type="InterPro" id="IPR002509">
    <property type="entry name" value="NODB_dom"/>
</dbReference>
<dbReference type="PANTHER" id="PTHR34216">
    <property type="match status" value="1"/>
</dbReference>
<dbReference type="RefSeq" id="WP_163106081.1">
    <property type="nucleotide sequence ID" value="NZ_JAAAWO010000004.1"/>
</dbReference>
<protein>
    <submittedName>
        <fullName evidence="4">Polysaccharide deacetylase family protein</fullName>
    </submittedName>
</protein>
<evidence type="ECO:0000313" key="5">
    <source>
        <dbReference type="Proteomes" id="UP000471381"/>
    </source>
</evidence>
<dbReference type="Gene3D" id="3.20.20.370">
    <property type="entry name" value="Glycoside hydrolase/deacetylase"/>
    <property type="match status" value="1"/>
</dbReference>
<dbReference type="GO" id="GO:0016810">
    <property type="term" value="F:hydrolase activity, acting on carbon-nitrogen (but not peptide) bonds"/>
    <property type="evidence" value="ECO:0007669"/>
    <property type="project" value="InterPro"/>
</dbReference>
<dbReference type="EMBL" id="JAAAWO010000004">
    <property type="protein sequence ID" value="NDW15433.1"/>
    <property type="molecule type" value="Genomic_DNA"/>
</dbReference>
<dbReference type="GO" id="GO:0005576">
    <property type="term" value="C:extracellular region"/>
    <property type="evidence" value="ECO:0007669"/>
    <property type="project" value="UniProtKB-SubCell"/>
</dbReference>
<gene>
    <name evidence="4" type="ORF">GTQ48_07860</name>
</gene>